<dbReference type="PANTHER" id="PTHR23518:SF2">
    <property type="entry name" value="MAJOR FACILITATOR SUPERFAMILY TRANSPORTER"/>
    <property type="match status" value="1"/>
</dbReference>
<dbReference type="STRING" id="571298.SAMN04488026_10789"/>
<evidence type="ECO:0008006" key="3">
    <source>
        <dbReference type="Google" id="ProtNLM"/>
    </source>
</evidence>
<dbReference type="RefSeq" id="WP_212635145.1">
    <property type="nucleotide sequence ID" value="NZ_FNEK01000078.1"/>
</dbReference>
<dbReference type="Gene3D" id="1.20.1250.20">
    <property type="entry name" value="MFS general substrate transporter like domains"/>
    <property type="match status" value="1"/>
</dbReference>
<keyword evidence="2" id="KW-1185">Reference proteome</keyword>
<dbReference type="Proteomes" id="UP000199382">
    <property type="component" value="Unassembled WGS sequence"/>
</dbReference>
<accession>A0A1G9J2Z0</accession>
<dbReference type="SUPFAM" id="SSF103473">
    <property type="entry name" value="MFS general substrate transporter"/>
    <property type="match status" value="1"/>
</dbReference>
<proteinExistence type="predicted"/>
<evidence type="ECO:0000313" key="2">
    <source>
        <dbReference type="Proteomes" id="UP000199382"/>
    </source>
</evidence>
<name>A0A1G9J2Z0_9RHOB</name>
<protein>
    <recommendedName>
        <fullName evidence="3">Major Facilitator Superfamily protein</fullName>
    </recommendedName>
</protein>
<gene>
    <name evidence="1" type="ORF">SAMN04488026_10789</name>
</gene>
<dbReference type="EMBL" id="FNEK01000078">
    <property type="protein sequence ID" value="SDL31850.1"/>
    <property type="molecule type" value="Genomic_DNA"/>
</dbReference>
<reference evidence="1 2" key="1">
    <citation type="submission" date="2016-10" db="EMBL/GenBank/DDBJ databases">
        <authorList>
            <person name="de Groot N.N."/>
        </authorList>
    </citation>
    <scope>NUCLEOTIDE SEQUENCE [LARGE SCALE GENOMIC DNA]</scope>
    <source>
        <strain evidence="1 2">DSM 25294</strain>
    </source>
</reference>
<dbReference type="AlphaFoldDB" id="A0A1G9J2Z0"/>
<sequence length="149" mass="16062">MKTRARMPRTPDDNIQGWRSLPSGIWALGFVSLFMDISSEMIHALLPDYLTVGLGTTALAVGVIEDIAEATATITKVFSGAWSGRIGRRKEIAALSYGLAAMTKPVFPLAPSVGGLIAARFVNREGKGILLQMLALHVSLDKTCRSSFR</sequence>
<organism evidence="1 2">
    <name type="scientific">Aliiruegeria lutimaris</name>
    <dbReference type="NCBI Taxonomy" id="571298"/>
    <lineage>
        <taxon>Bacteria</taxon>
        <taxon>Pseudomonadati</taxon>
        <taxon>Pseudomonadota</taxon>
        <taxon>Alphaproteobacteria</taxon>
        <taxon>Rhodobacterales</taxon>
        <taxon>Roseobacteraceae</taxon>
        <taxon>Aliiruegeria</taxon>
    </lineage>
</organism>
<dbReference type="InterPro" id="IPR036259">
    <property type="entry name" value="MFS_trans_sf"/>
</dbReference>
<evidence type="ECO:0000313" key="1">
    <source>
        <dbReference type="EMBL" id="SDL31850.1"/>
    </source>
</evidence>
<dbReference type="PANTHER" id="PTHR23518">
    <property type="entry name" value="C-METHYLTRANSFERASE"/>
    <property type="match status" value="1"/>
</dbReference>